<proteinExistence type="predicted"/>
<reference evidence="2 3" key="1">
    <citation type="submission" date="2023-05" db="EMBL/GenBank/DDBJ databases">
        <title>Draft genome sequence of Streptomyces sp. B-S-A12 isolated from a cave soil in Thailand.</title>
        <authorList>
            <person name="Chamroensaksri N."/>
            <person name="Muangham S."/>
        </authorList>
    </citation>
    <scope>NUCLEOTIDE SEQUENCE [LARGE SCALE GENOMIC DNA]</scope>
    <source>
        <strain evidence="2 3">B-S-A12</strain>
    </source>
</reference>
<sequence>MGKSQSKVDLYAAIRRDHRGGLLLRALQRKYNVSWRTVRRAVDGQWPEERRKPRQRESRLDPYKPLIDDILWADVDAPAKQRHTAQRIFDRLVDEYGASTSRIPWSAPM</sequence>
<evidence type="ECO:0000313" key="2">
    <source>
        <dbReference type="EMBL" id="MDI3424094.1"/>
    </source>
</evidence>
<dbReference type="EMBL" id="JASCIS010000073">
    <property type="protein sequence ID" value="MDI3424094.1"/>
    <property type="molecule type" value="Genomic_DNA"/>
</dbReference>
<dbReference type="PROSITE" id="PS50531">
    <property type="entry name" value="HTH_IS21"/>
    <property type="match status" value="1"/>
</dbReference>
<comment type="caution">
    <text evidence="2">The sequence shown here is derived from an EMBL/GenBank/DDBJ whole genome shotgun (WGS) entry which is preliminary data.</text>
</comment>
<name>A0ABT6T8E0_9ACTN</name>
<organism evidence="2 3">
    <name type="scientific">Streptomyces luteolus</name>
    <dbReference type="NCBI Taxonomy" id="3043615"/>
    <lineage>
        <taxon>Bacteria</taxon>
        <taxon>Bacillati</taxon>
        <taxon>Actinomycetota</taxon>
        <taxon>Actinomycetes</taxon>
        <taxon>Kitasatosporales</taxon>
        <taxon>Streptomycetaceae</taxon>
        <taxon>Streptomyces</taxon>
    </lineage>
</organism>
<dbReference type="RefSeq" id="WP_282539927.1">
    <property type="nucleotide sequence ID" value="NZ_JASCIS010000073.1"/>
</dbReference>
<evidence type="ECO:0000259" key="1">
    <source>
        <dbReference type="PROSITE" id="PS50531"/>
    </source>
</evidence>
<keyword evidence="3" id="KW-1185">Reference proteome</keyword>
<dbReference type="Proteomes" id="UP001237105">
    <property type="component" value="Unassembled WGS sequence"/>
</dbReference>
<protein>
    <recommendedName>
        <fullName evidence="1">HTH IS21-type domain-containing protein</fullName>
    </recommendedName>
</protein>
<dbReference type="InterPro" id="IPR017894">
    <property type="entry name" value="HTH_IS21_transposase_type"/>
</dbReference>
<gene>
    <name evidence="2" type="ORF">QIT00_37145</name>
</gene>
<feature type="domain" description="HTH IS21-type" evidence="1">
    <location>
        <begin position="9"/>
        <end position="71"/>
    </location>
</feature>
<accession>A0ABT6T8E0</accession>
<evidence type="ECO:0000313" key="3">
    <source>
        <dbReference type="Proteomes" id="UP001237105"/>
    </source>
</evidence>